<dbReference type="EMBL" id="KI392467">
    <property type="protein sequence ID" value="ERN16231.1"/>
    <property type="molecule type" value="Genomic_DNA"/>
</dbReference>
<sequence length="111" mass="13078">MPIDDSTQLMQYRYLRMFKHGQRNCYNVTGLMDNRRYLIRAWFLHANYDSSFKLPKFDLYLGVDFWYTVSFKSFYDPVWTEIISLNPGTSGVGVGVVVANCLERLKSKQIM</sequence>
<dbReference type="AlphaFoldDB" id="U5CSK9"/>
<dbReference type="Pfam" id="PF12819">
    <property type="entry name" value="Malectin_like"/>
    <property type="match status" value="1"/>
</dbReference>
<protein>
    <recommendedName>
        <fullName evidence="2">Malectin-like domain-containing protein</fullName>
    </recommendedName>
</protein>
<dbReference type="PANTHER" id="PTHR45631:SF202">
    <property type="entry name" value="SENESCENCE-INDUCED RECEPTOR-LIKE SERINE_THREONINE-PROTEIN KINASE"/>
    <property type="match status" value="1"/>
</dbReference>
<evidence type="ECO:0000256" key="1">
    <source>
        <dbReference type="ARBA" id="ARBA00004167"/>
    </source>
</evidence>
<dbReference type="GO" id="GO:0016020">
    <property type="term" value="C:membrane"/>
    <property type="evidence" value="ECO:0007669"/>
    <property type="project" value="UniProtKB-SubCell"/>
</dbReference>
<proteinExistence type="predicted"/>
<evidence type="ECO:0000313" key="3">
    <source>
        <dbReference type="EMBL" id="ERN16231.1"/>
    </source>
</evidence>
<dbReference type="InterPro" id="IPR024788">
    <property type="entry name" value="Malectin-like_Carb-bd_dom"/>
</dbReference>
<dbReference type="PANTHER" id="PTHR45631">
    <property type="entry name" value="OS07G0107800 PROTEIN-RELATED"/>
    <property type="match status" value="1"/>
</dbReference>
<feature type="domain" description="Malectin-like" evidence="2">
    <location>
        <begin position="8"/>
        <end position="86"/>
    </location>
</feature>
<dbReference type="HOGENOM" id="CLU_2161816_0_0_1"/>
<keyword evidence="4" id="KW-1185">Reference proteome</keyword>
<gene>
    <name evidence="3" type="ORF">AMTR_s00063p00089280</name>
</gene>
<evidence type="ECO:0000259" key="2">
    <source>
        <dbReference type="Pfam" id="PF12819"/>
    </source>
</evidence>
<dbReference type="Gramene" id="ERN16231">
    <property type="protein sequence ID" value="ERN16231"/>
    <property type="gene ID" value="AMTR_s00063p00089280"/>
</dbReference>
<evidence type="ECO:0000313" key="4">
    <source>
        <dbReference type="Proteomes" id="UP000017836"/>
    </source>
</evidence>
<comment type="subcellular location">
    <subcellularLocation>
        <location evidence="1">Membrane</location>
        <topology evidence="1">Single-pass membrane protein</topology>
    </subcellularLocation>
</comment>
<organism evidence="3 4">
    <name type="scientific">Amborella trichopoda</name>
    <dbReference type="NCBI Taxonomy" id="13333"/>
    <lineage>
        <taxon>Eukaryota</taxon>
        <taxon>Viridiplantae</taxon>
        <taxon>Streptophyta</taxon>
        <taxon>Embryophyta</taxon>
        <taxon>Tracheophyta</taxon>
        <taxon>Spermatophyta</taxon>
        <taxon>Magnoliopsida</taxon>
        <taxon>Amborellales</taxon>
        <taxon>Amborellaceae</taxon>
        <taxon>Amborella</taxon>
    </lineage>
</organism>
<dbReference type="Proteomes" id="UP000017836">
    <property type="component" value="Unassembled WGS sequence"/>
</dbReference>
<reference evidence="4" key="1">
    <citation type="journal article" date="2013" name="Science">
        <title>The Amborella genome and the evolution of flowering plants.</title>
        <authorList>
            <consortium name="Amborella Genome Project"/>
        </authorList>
    </citation>
    <scope>NUCLEOTIDE SEQUENCE [LARGE SCALE GENOMIC DNA]</scope>
</reference>
<name>U5CSK9_AMBTC</name>
<accession>U5CSK9</accession>